<dbReference type="PROSITE" id="PS01009">
    <property type="entry name" value="CRISP_1"/>
    <property type="match status" value="1"/>
</dbReference>
<dbReference type="InterPro" id="IPR001283">
    <property type="entry name" value="CRISP-related"/>
</dbReference>
<dbReference type="SMART" id="SM00198">
    <property type="entry name" value="SCP"/>
    <property type="match status" value="1"/>
</dbReference>
<proteinExistence type="predicted"/>
<feature type="domain" description="SCP" evidence="1">
    <location>
        <begin position="2"/>
        <end position="139"/>
    </location>
</feature>
<protein>
    <submittedName>
        <fullName evidence="2">CAP family protein</fullName>
    </submittedName>
</protein>
<dbReference type="PROSITE" id="PS01010">
    <property type="entry name" value="CRISP_2"/>
    <property type="match status" value="1"/>
</dbReference>
<dbReference type="InterPro" id="IPR035940">
    <property type="entry name" value="CAP_sf"/>
</dbReference>
<dbReference type="EMBL" id="CP073041">
    <property type="protein sequence ID" value="UXE64114.1"/>
    <property type="molecule type" value="Genomic_DNA"/>
</dbReference>
<dbReference type="KEGG" id="wna:KA717_17295"/>
<reference evidence="2" key="1">
    <citation type="submission" date="2021-04" db="EMBL/GenBank/DDBJ databases">
        <title>Genome sequence of Woronichinia naegeliana from Washington state freshwater lake bloom.</title>
        <authorList>
            <person name="Dreher T.W."/>
        </authorList>
    </citation>
    <scope>NUCLEOTIDE SEQUENCE</scope>
    <source>
        <strain evidence="2">WA131</strain>
    </source>
</reference>
<dbReference type="Gene3D" id="3.40.33.10">
    <property type="entry name" value="CAP"/>
    <property type="match status" value="1"/>
</dbReference>
<dbReference type="Pfam" id="PF00188">
    <property type="entry name" value="CAP"/>
    <property type="match status" value="1"/>
</dbReference>
<dbReference type="SUPFAM" id="SSF55797">
    <property type="entry name" value="PR-1-like"/>
    <property type="match status" value="1"/>
</dbReference>
<accession>A0A977L262</accession>
<gene>
    <name evidence="2" type="ORF">KA717_17295</name>
</gene>
<sequence length="143" mass="15669">MSMAQEILDAHNSYRSQVGVPPLTWSDTLAREANEWAKHLSDTGTFGHSGAKGEGENIWMGTANSYSFAQMIQSFGNEKQHFVAGTFPNVSNTGNWADVGHYTQMVWSNTTQVGCAGWNRSDGKYVLVCRYSPPGNVLGQSVF</sequence>
<dbReference type="PANTHER" id="PTHR10334">
    <property type="entry name" value="CYSTEINE-RICH SECRETORY PROTEIN-RELATED"/>
    <property type="match status" value="1"/>
</dbReference>
<dbReference type="AlphaFoldDB" id="A0A977L262"/>
<evidence type="ECO:0000313" key="2">
    <source>
        <dbReference type="EMBL" id="UXE64114.1"/>
    </source>
</evidence>
<dbReference type="InterPro" id="IPR034113">
    <property type="entry name" value="SCP_GAPR1-like"/>
</dbReference>
<dbReference type="InterPro" id="IPR018244">
    <property type="entry name" value="Allrgn_V5/Tpx1_CS"/>
</dbReference>
<dbReference type="InterPro" id="IPR014044">
    <property type="entry name" value="CAP_dom"/>
</dbReference>
<dbReference type="PRINTS" id="PR00837">
    <property type="entry name" value="V5TPXLIKE"/>
</dbReference>
<dbReference type="PRINTS" id="PR00838">
    <property type="entry name" value="V5ALLERGEN"/>
</dbReference>
<dbReference type="GO" id="GO:0005576">
    <property type="term" value="C:extracellular region"/>
    <property type="evidence" value="ECO:0007669"/>
    <property type="project" value="InterPro"/>
</dbReference>
<dbReference type="Proteomes" id="UP001065613">
    <property type="component" value="Chromosome"/>
</dbReference>
<dbReference type="CDD" id="cd05382">
    <property type="entry name" value="CAP_GAPR1-like"/>
    <property type="match status" value="1"/>
</dbReference>
<name>A0A977L262_9CYAN</name>
<organism evidence="2">
    <name type="scientific">Woronichinia naegeliana WA131</name>
    <dbReference type="NCBI Taxonomy" id="2824559"/>
    <lineage>
        <taxon>Bacteria</taxon>
        <taxon>Bacillati</taxon>
        <taxon>Cyanobacteriota</taxon>
        <taxon>Cyanophyceae</taxon>
        <taxon>Synechococcales</taxon>
        <taxon>Coelosphaeriaceae</taxon>
        <taxon>Woronichinia</taxon>
    </lineage>
</organism>
<evidence type="ECO:0000259" key="1">
    <source>
        <dbReference type="SMART" id="SM00198"/>
    </source>
</evidence>
<dbReference type="FunFam" id="3.40.33.10:FF:000010">
    <property type="entry name" value="Predicted protein"/>
    <property type="match status" value="1"/>
</dbReference>
<dbReference type="InterPro" id="IPR002413">
    <property type="entry name" value="V5_allergen-like"/>
</dbReference>